<evidence type="ECO:0000259" key="4">
    <source>
        <dbReference type="PROSITE" id="PS51715"/>
    </source>
</evidence>
<keyword evidence="2" id="KW-0342">GTP-binding</keyword>
<dbReference type="InterPro" id="IPR030386">
    <property type="entry name" value="G_GB1_RHD3_dom"/>
</dbReference>
<keyword evidence="1" id="KW-0547">Nucleotide-binding</keyword>
<comment type="similarity">
    <text evidence="3">Belongs to the TRAFAC class dynamin-like GTPase superfamily. GB1/RHD3 GTPase family.</text>
</comment>
<evidence type="ECO:0000256" key="1">
    <source>
        <dbReference type="ARBA" id="ARBA00022741"/>
    </source>
</evidence>
<dbReference type="SUPFAM" id="SSF52540">
    <property type="entry name" value="P-loop containing nucleoside triphosphate hydrolases"/>
    <property type="match status" value="1"/>
</dbReference>
<proteinExistence type="inferred from homology"/>
<dbReference type="Gene3D" id="3.40.50.300">
    <property type="entry name" value="P-loop containing nucleotide triphosphate hydrolases"/>
    <property type="match status" value="1"/>
</dbReference>
<keyword evidence="6" id="KW-1185">Reference proteome</keyword>
<name>A0ABQ9IR08_9CUCU</name>
<dbReference type="PROSITE" id="PS51715">
    <property type="entry name" value="G_GB1_RHD3"/>
    <property type="match status" value="1"/>
</dbReference>
<evidence type="ECO:0000313" key="5">
    <source>
        <dbReference type="EMBL" id="KAJ8956581.1"/>
    </source>
</evidence>
<accession>A0ABQ9IR08</accession>
<reference evidence="5" key="1">
    <citation type="journal article" date="2023" name="Insect Mol. Biol.">
        <title>Genome sequencing provides insights into the evolution of gene families encoding plant cell wall-degrading enzymes in longhorned beetles.</title>
        <authorList>
            <person name="Shin N.R."/>
            <person name="Okamura Y."/>
            <person name="Kirsch R."/>
            <person name="Pauchet Y."/>
        </authorList>
    </citation>
    <scope>NUCLEOTIDE SEQUENCE</scope>
    <source>
        <strain evidence="5">MMC_N1</strain>
    </source>
</reference>
<gene>
    <name evidence="5" type="ORF">NQ317_012851</name>
</gene>
<dbReference type="InterPro" id="IPR027417">
    <property type="entry name" value="P-loop_NTPase"/>
</dbReference>
<evidence type="ECO:0000313" key="6">
    <source>
        <dbReference type="Proteomes" id="UP001162164"/>
    </source>
</evidence>
<protein>
    <recommendedName>
        <fullName evidence="4">GB1/RHD3-type G domain-containing protein</fullName>
    </recommendedName>
</protein>
<evidence type="ECO:0000256" key="2">
    <source>
        <dbReference type="ARBA" id="ARBA00023134"/>
    </source>
</evidence>
<dbReference type="Pfam" id="PF02263">
    <property type="entry name" value="GBP"/>
    <property type="match status" value="1"/>
</dbReference>
<dbReference type="PANTHER" id="PTHR10751">
    <property type="entry name" value="GUANYLATE BINDING PROTEIN"/>
    <property type="match status" value="1"/>
</dbReference>
<organism evidence="5 6">
    <name type="scientific">Molorchus minor</name>
    <dbReference type="NCBI Taxonomy" id="1323400"/>
    <lineage>
        <taxon>Eukaryota</taxon>
        <taxon>Metazoa</taxon>
        <taxon>Ecdysozoa</taxon>
        <taxon>Arthropoda</taxon>
        <taxon>Hexapoda</taxon>
        <taxon>Insecta</taxon>
        <taxon>Pterygota</taxon>
        <taxon>Neoptera</taxon>
        <taxon>Endopterygota</taxon>
        <taxon>Coleoptera</taxon>
        <taxon>Polyphaga</taxon>
        <taxon>Cucujiformia</taxon>
        <taxon>Chrysomeloidea</taxon>
        <taxon>Cerambycidae</taxon>
        <taxon>Lamiinae</taxon>
        <taxon>Monochamini</taxon>
        <taxon>Molorchus</taxon>
    </lineage>
</organism>
<evidence type="ECO:0000256" key="3">
    <source>
        <dbReference type="PROSITE-ProRule" id="PRU01052"/>
    </source>
</evidence>
<dbReference type="InterPro" id="IPR015894">
    <property type="entry name" value="Guanylate-bd_N"/>
</dbReference>
<comment type="caution">
    <text evidence="5">The sequence shown here is derived from an EMBL/GenBank/DDBJ whole genome shotgun (WGS) entry which is preliminary data.</text>
</comment>
<sequence length="146" mass="16932">MSEIRQRKHIQKIETPTKDEFEYEDTMTKPHAVSIVLANDDHSFRLDEDALKRVLMRDEIKDRFVVVVSVAGAFRHGKSFFVRLFLRYMNAKYVLKQNTSEWIGSEDAPLEGFSWKGGSERDTTGILMWSDVFLTELATGEKVRLT</sequence>
<dbReference type="Proteomes" id="UP001162164">
    <property type="component" value="Unassembled WGS sequence"/>
</dbReference>
<feature type="domain" description="GB1/RHD3-type G" evidence="4">
    <location>
        <begin position="62"/>
        <end position="146"/>
    </location>
</feature>
<dbReference type="EMBL" id="JAPWTJ010003438">
    <property type="protein sequence ID" value="KAJ8956581.1"/>
    <property type="molecule type" value="Genomic_DNA"/>
</dbReference>